<evidence type="ECO:0000256" key="4">
    <source>
        <dbReference type="ARBA" id="ARBA00022525"/>
    </source>
</evidence>
<gene>
    <name evidence="7" type="ORF">OLC1_LOCUS10655</name>
</gene>
<keyword evidence="4 6" id="KW-0964">Secreted</keyword>
<evidence type="ECO:0000256" key="6">
    <source>
        <dbReference type="RuleBase" id="RU367044"/>
    </source>
</evidence>
<keyword evidence="5" id="KW-0732">Signal</keyword>
<dbReference type="PANTHER" id="PTHR31232">
    <property type="match status" value="1"/>
</dbReference>
<comment type="subcellular location">
    <subcellularLocation>
        <location evidence="1 6">Secreted</location>
    </subcellularLocation>
</comment>
<dbReference type="AlphaFoldDB" id="A0AAV1CZT1"/>
<accession>A0AAV1CZT1</accession>
<dbReference type="GO" id="GO:0005576">
    <property type="term" value="C:extracellular region"/>
    <property type="evidence" value="ECO:0007669"/>
    <property type="project" value="UniProtKB-SubCell"/>
</dbReference>
<dbReference type="InterPro" id="IPR010264">
    <property type="entry name" value="Self-incomp_S1"/>
</dbReference>
<keyword evidence="3 6" id="KW-0713">Self-incompatibility</keyword>
<dbReference type="PANTHER" id="PTHR31232:SF155">
    <property type="entry name" value="PLANT SELF-INCOMPATIBILITY PROTEIN S1 FAMILY"/>
    <property type="match status" value="1"/>
</dbReference>
<dbReference type="Pfam" id="PF05938">
    <property type="entry name" value="Self-incomp_S1"/>
    <property type="match status" value="1"/>
</dbReference>
<evidence type="ECO:0000256" key="1">
    <source>
        <dbReference type="ARBA" id="ARBA00004613"/>
    </source>
</evidence>
<proteinExistence type="inferred from homology"/>
<evidence type="ECO:0000256" key="5">
    <source>
        <dbReference type="ARBA" id="ARBA00022729"/>
    </source>
</evidence>
<dbReference type="Proteomes" id="UP001161247">
    <property type="component" value="Chromosome 3"/>
</dbReference>
<comment type="similarity">
    <text evidence="2 6">Belongs to the plant self-incompatibility (S1) protein family.</text>
</comment>
<dbReference type="EMBL" id="OX459120">
    <property type="protein sequence ID" value="CAI9100955.1"/>
    <property type="molecule type" value="Genomic_DNA"/>
</dbReference>
<name>A0AAV1CZT1_OLDCO</name>
<evidence type="ECO:0000313" key="8">
    <source>
        <dbReference type="Proteomes" id="UP001161247"/>
    </source>
</evidence>
<organism evidence="7 8">
    <name type="scientific">Oldenlandia corymbosa var. corymbosa</name>
    <dbReference type="NCBI Taxonomy" id="529605"/>
    <lineage>
        <taxon>Eukaryota</taxon>
        <taxon>Viridiplantae</taxon>
        <taxon>Streptophyta</taxon>
        <taxon>Embryophyta</taxon>
        <taxon>Tracheophyta</taxon>
        <taxon>Spermatophyta</taxon>
        <taxon>Magnoliopsida</taxon>
        <taxon>eudicotyledons</taxon>
        <taxon>Gunneridae</taxon>
        <taxon>Pentapetalae</taxon>
        <taxon>asterids</taxon>
        <taxon>lamiids</taxon>
        <taxon>Gentianales</taxon>
        <taxon>Rubiaceae</taxon>
        <taxon>Rubioideae</taxon>
        <taxon>Spermacoceae</taxon>
        <taxon>Hedyotis-Oldenlandia complex</taxon>
        <taxon>Oldenlandia</taxon>
    </lineage>
</organism>
<evidence type="ECO:0000313" key="7">
    <source>
        <dbReference type="EMBL" id="CAI9100955.1"/>
    </source>
</evidence>
<protein>
    <recommendedName>
        <fullName evidence="6">S-protein homolog</fullName>
    </recommendedName>
</protein>
<evidence type="ECO:0000256" key="3">
    <source>
        <dbReference type="ARBA" id="ARBA00022471"/>
    </source>
</evidence>
<keyword evidence="8" id="KW-1185">Reference proteome</keyword>
<sequence>MYNFNITNKLPNNSTPLGVDCHTAGEDLGKKLLYATENFHWEFMMFSWQSLAYFCDFWWLEKKKSLLVFHHDVAFKYCINSGFFGFVNECRWYVKEDGFYVDTGIIINGLPEKIASW</sequence>
<reference evidence="7" key="1">
    <citation type="submission" date="2023-03" db="EMBL/GenBank/DDBJ databases">
        <authorList>
            <person name="Julca I."/>
        </authorList>
    </citation>
    <scope>NUCLEOTIDE SEQUENCE</scope>
</reference>
<evidence type="ECO:0000256" key="2">
    <source>
        <dbReference type="ARBA" id="ARBA00005581"/>
    </source>
</evidence>
<dbReference type="GO" id="GO:0060320">
    <property type="term" value="P:rejection of self pollen"/>
    <property type="evidence" value="ECO:0007669"/>
    <property type="project" value="UniProtKB-KW"/>
</dbReference>